<accession>A0ABR9JIR8</accession>
<sequence>MNNVANPPPRPDRWRPGWDLTVRRAGLLADLGLALVALGRSSRLLLESSGQVALSVPDERGPLAVAVVQDARGGWAYVWGAAARYPAGADGTRRAASALAAGTR</sequence>
<dbReference type="Proteomes" id="UP000627838">
    <property type="component" value="Unassembled WGS sequence"/>
</dbReference>
<organism evidence="1 2">
    <name type="scientific">Actinomadura algeriensis</name>
    <dbReference type="NCBI Taxonomy" id="1679523"/>
    <lineage>
        <taxon>Bacteria</taxon>
        <taxon>Bacillati</taxon>
        <taxon>Actinomycetota</taxon>
        <taxon>Actinomycetes</taxon>
        <taxon>Streptosporangiales</taxon>
        <taxon>Thermomonosporaceae</taxon>
        <taxon>Actinomadura</taxon>
    </lineage>
</organism>
<keyword evidence="2" id="KW-1185">Reference proteome</keyword>
<gene>
    <name evidence="1" type="ORF">H4W34_000286</name>
</gene>
<evidence type="ECO:0000313" key="1">
    <source>
        <dbReference type="EMBL" id="MBE1530453.1"/>
    </source>
</evidence>
<proteinExistence type="predicted"/>
<reference evidence="1 2" key="1">
    <citation type="submission" date="2020-10" db="EMBL/GenBank/DDBJ databases">
        <title>Sequencing the genomes of 1000 actinobacteria strains.</title>
        <authorList>
            <person name="Klenk H.-P."/>
        </authorList>
    </citation>
    <scope>NUCLEOTIDE SEQUENCE [LARGE SCALE GENOMIC DNA]</scope>
    <source>
        <strain evidence="1 2">DSM 46744</strain>
    </source>
</reference>
<dbReference type="EMBL" id="JADBDZ010000001">
    <property type="protein sequence ID" value="MBE1530453.1"/>
    <property type="molecule type" value="Genomic_DNA"/>
</dbReference>
<dbReference type="RefSeq" id="WP_192757457.1">
    <property type="nucleotide sequence ID" value="NZ_JADBDZ010000001.1"/>
</dbReference>
<comment type="caution">
    <text evidence="1">The sequence shown here is derived from an EMBL/GenBank/DDBJ whole genome shotgun (WGS) entry which is preliminary data.</text>
</comment>
<evidence type="ECO:0000313" key="2">
    <source>
        <dbReference type="Proteomes" id="UP000627838"/>
    </source>
</evidence>
<name>A0ABR9JIR8_9ACTN</name>
<protein>
    <submittedName>
        <fullName evidence="1">Uncharacterized protein</fullName>
    </submittedName>
</protein>